<dbReference type="Proteomes" id="UP001196413">
    <property type="component" value="Unassembled WGS sequence"/>
</dbReference>
<dbReference type="EMBL" id="JAHQIW010004259">
    <property type="protein sequence ID" value="KAJ1361714.1"/>
    <property type="molecule type" value="Genomic_DNA"/>
</dbReference>
<evidence type="ECO:0000313" key="3">
    <source>
        <dbReference type="Proteomes" id="UP001196413"/>
    </source>
</evidence>
<dbReference type="AlphaFoldDB" id="A0AAD5N7E6"/>
<reference evidence="2" key="1">
    <citation type="submission" date="2021-06" db="EMBL/GenBank/DDBJ databases">
        <title>Parelaphostrongylus tenuis whole genome reference sequence.</title>
        <authorList>
            <person name="Garwood T.J."/>
            <person name="Larsen P.A."/>
            <person name="Fountain-Jones N.M."/>
            <person name="Garbe J.R."/>
            <person name="Macchietto M.G."/>
            <person name="Kania S.A."/>
            <person name="Gerhold R.W."/>
            <person name="Richards J.E."/>
            <person name="Wolf T.M."/>
        </authorList>
    </citation>
    <scope>NUCLEOTIDE SEQUENCE</scope>
    <source>
        <strain evidence="2">MNPRO001-30</strain>
        <tissue evidence="2">Meninges</tissue>
    </source>
</reference>
<keyword evidence="1" id="KW-0812">Transmembrane</keyword>
<evidence type="ECO:0000256" key="1">
    <source>
        <dbReference type="SAM" id="Phobius"/>
    </source>
</evidence>
<feature type="transmembrane region" description="Helical" evidence="1">
    <location>
        <begin position="26"/>
        <end position="44"/>
    </location>
</feature>
<organism evidence="2 3">
    <name type="scientific">Parelaphostrongylus tenuis</name>
    <name type="common">Meningeal worm</name>
    <dbReference type="NCBI Taxonomy" id="148309"/>
    <lineage>
        <taxon>Eukaryota</taxon>
        <taxon>Metazoa</taxon>
        <taxon>Ecdysozoa</taxon>
        <taxon>Nematoda</taxon>
        <taxon>Chromadorea</taxon>
        <taxon>Rhabditida</taxon>
        <taxon>Rhabditina</taxon>
        <taxon>Rhabditomorpha</taxon>
        <taxon>Strongyloidea</taxon>
        <taxon>Metastrongylidae</taxon>
        <taxon>Parelaphostrongylus</taxon>
    </lineage>
</organism>
<keyword evidence="1" id="KW-1133">Transmembrane helix</keyword>
<comment type="caution">
    <text evidence="2">The sequence shown here is derived from an EMBL/GenBank/DDBJ whole genome shotgun (WGS) entry which is preliminary data.</text>
</comment>
<name>A0AAD5N7E6_PARTN</name>
<protein>
    <submittedName>
        <fullName evidence="2">Paqr-1p</fullName>
    </submittedName>
</protein>
<proteinExistence type="predicted"/>
<accession>A0AAD5N7E6</accession>
<keyword evidence="1" id="KW-0472">Membrane</keyword>
<sequence>MGCSGIVPTVHYIITDGVRSLFEDNAFHWLLLMAFLYLLGALAVCNPPLRNGFSLGSVIYGFNLINYSILVWWLPLSCIIMVSLRWRGSD</sequence>
<keyword evidence="3" id="KW-1185">Reference proteome</keyword>
<gene>
    <name evidence="2" type="primary">PAQR-1</name>
    <name evidence="2" type="ORF">KIN20_021039</name>
</gene>
<evidence type="ECO:0000313" key="2">
    <source>
        <dbReference type="EMBL" id="KAJ1361714.1"/>
    </source>
</evidence>